<dbReference type="Gene3D" id="2.20.70.10">
    <property type="match status" value="1"/>
</dbReference>
<dbReference type="Pfam" id="PF00397">
    <property type="entry name" value="WW"/>
    <property type="match status" value="1"/>
</dbReference>
<dbReference type="InterPro" id="IPR036020">
    <property type="entry name" value="WW_dom_sf"/>
</dbReference>
<accession>A0AAN9WJI9</accession>
<protein>
    <submittedName>
        <fullName evidence="6">Uncharacterized protein</fullName>
    </submittedName>
</protein>
<dbReference type="PROSITE" id="PS51140">
    <property type="entry name" value="CUE"/>
    <property type="match status" value="1"/>
</dbReference>
<feature type="domain" description="WW" evidence="4">
    <location>
        <begin position="7"/>
        <end position="41"/>
    </location>
</feature>
<dbReference type="InterPro" id="IPR001202">
    <property type="entry name" value="WW_dom"/>
</dbReference>
<dbReference type="PROSITE" id="PS50020">
    <property type="entry name" value="WW_DOMAIN_2"/>
    <property type="match status" value="1"/>
</dbReference>
<evidence type="ECO:0000259" key="4">
    <source>
        <dbReference type="PROSITE" id="PS50020"/>
    </source>
</evidence>
<feature type="compositionally biased region" description="Polar residues" evidence="3">
    <location>
        <begin position="352"/>
        <end position="361"/>
    </location>
</feature>
<name>A0AAN9WJI9_9ORTH</name>
<dbReference type="PANTHER" id="PTHR14791:SF23">
    <property type="entry name" value="WW DOMAIN-CONTAINING PROTEIN"/>
    <property type="match status" value="1"/>
</dbReference>
<evidence type="ECO:0000256" key="2">
    <source>
        <dbReference type="ARBA" id="ARBA00022490"/>
    </source>
</evidence>
<dbReference type="InterPro" id="IPR051105">
    <property type="entry name" value="WWC/KIBRA_Hippo_Reg"/>
</dbReference>
<dbReference type="GO" id="GO:0016477">
    <property type="term" value="P:cell migration"/>
    <property type="evidence" value="ECO:0007669"/>
    <property type="project" value="TreeGrafter"/>
</dbReference>
<evidence type="ECO:0000256" key="1">
    <source>
        <dbReference type="ARBA" id="ARBA00004496"/>
    </source>
</evidence>
<dbReference type="InterPro" id="IPR003892">
    <property type="entry name" value="CUE"/>
</dbReference>
<comment type="subcellular location">
    <subcellularLocation>
        <location evidence="1">Cytoplasm</location>
    </subcellularLocation>
</comment>
<keyword evidence="2" id="KW-0963">Cytoplasm</keyword>
<dbReference type="CDD" id="cd00201">
    <property type="entry name" value="WW"/>
    <property type="match status" value="1"/>
</dbReference>
<dbReference type="CDD" id="cd14279">
    <property type="entry name" value="CUE"/>
    <property type="match status" value="1"/>
</dbReference>
<organism evidence="6 7">
    <name type="scientific">Gryllus longicercus</name>
    <dbReference type="NCBI Taxonomy" id="2509291"/>
    <lineage>
        <taxon>Eukaryota</taxon>
        <taxon>Metazoa</taxon>
        <taxon>Ecdysozoa</taxon>
        <taxon>Arthropoda</taxon>
        <taxon>Hexapoda</taxon>
        <taxon>Insecta</taxon>
        <taxon>Pterygota</taxon>
        <taxon>Neoptera</taxon>
        <taxon>Polyneoptera</taxon>
        <taxon>Orthoptera</taxon>
        <taxon>Ensifera</taxon>
        <taxon>Gryllidea</taxon>
        <taxon>Grylloidea</taxon>
        <taxon>Gryllidae</taxon>
        <taxon>Gryllinae</taxon>
        <taxon>Gryllus</taxon>
    </lineage>
</organism>
<dbReference type="GO" id="GO:0046621">
    <property type="term" value="P:negative regulation of organ growth"/>
    <property type="evidence" value="ECO:0007669"/>
    <property type="project" value="TreeGrafter"/>
</dbReference>
<feature type="region of interest" description="Disordered" evidence="3">
    <location>
        <begin position="202"/>
        <end position="261"/>
    </location>
</feature>
<dbReference type="GO" id="GO:0043130">
    <property type="term" value="F:ubiquitin binding"/>
    <property type="evidence" value="ECO:0007669"/>
    <property type="project" value="InterPro"/>
</dbReference>
<feature type="compositionally biased region" description="Basic and acidic residues" evidence="3">
    <location>
        <begin position="245"/>
        <end position="261"/>
    </location>
</feature>
<gene>
    <name evidence="6" type="ORF">R5R35_002645</name>
</gene>
<feature type="compositionally biased region" description="Low complexity" evidence="3">
    <location>
        <begin position="297"/>
        <end position="306"/>
    </location>
</feature>
<dbReference type="GO" id="GO:0006355">
    <property type="term" value="P:regulation of DNA-templated transcription"/>
    <property type="evidence" value="ECO:0007669"/>
    <property type="project" value="TreeGrafter"/>
</dbReference>
<comment type="caution">
    <text evidence="6">The sequence shown here is derived from an EMBL/GenBank/DDBJ whole genome shotgun (WGS) entry which is preliminary data.</text>
</comment>
<dbReference type="GO" id="GO:0060090">
    <property type="term" value="F:molecular adaptor activity"/>
    <property type="evidence" value="ECO:0007669"/>
    <property type="project" value="TreeGrafter"/>
</dbReference>
<proteinExistence type="predicted"/>
<dbReference type="GO" id="GO:0035330">
    <property type="term" value="P:regulation of hippo signaling"/>
    <property type="evidence" value="ECO:0007669"/>
    <property type="project" value="TreeGrafter"/>
</dbReference>
<dbReference type="PANTHER" id="PTHR14791">
    <property type="entry name" value="BOMB/KIRA PROTEINS"/>
    <property type="match status" value="1"/>
</dbReference>
<feature type="region of interest" description="Disordered" evidence="3">
    <location>
        <begin position="422"/>
        <end position="465"/>
    </location>
</feature>
<dbReference type="GO" id="GO:0019900">
    <property type="term" value="F:kinase binding"/>
    <property type="evidence" value="ECO:0007669"/>
    <property type="project" value="TreeGrafter"/>
</dbReference>
<dbReference type="PROSITE" id="PS01159">
    <property type="entry name" value="WW_DOMAIN_1"/>
    <property type="match status" value="1"/>
</dbReference>
<evidence type="ECO:0000313" key="6">
    <source>
        <dbReference type="EMBL" id="KAK7872649.1"/>
    </source>
</evidence>
<dbReference type="Proteomes" id="UP001378592">
    <property type="component" value="Unassembled WGS sequence"/>
</dbReference>
<sequence length="493" mass="54450">MADDGGGPLPPGWDRKYDHRTGRYYFINYFNKTTTWEDPRSRYRQLNQVTPQHVPAPTMVENIPLQPLRGARSYPMYSDLPSISLPKFPPPPHRHTMVHFQDMTAVRPSPIPGRVAATMGPARGTPFSSPARSTNATVESSLSTDPDVAVAKIGAMFPTVSDTHIRTLLMKYLKSVFPKVEETLLLDILSNSDNNVQKATEKLQTMGFEKRDTPPPRLTLRGKSEESNTSQPRPTAQPTPPPRMKSVEEKQKMKVRLQERHKDVPERVVGIALDSVDYDEDRASQILQFMVQEEQRSQASSSQQRSGSTDSKQEGASEADVKPSPESSASRSTPRKSESPARKPLIEKSPAHTIQKTSPVSATAHAKRPKNKKDVPKMSRGTCTAEDAEYRSPYLSKASGPNPDLHLGANDELLLADYMTWSGPNPELLQTPSPRSSLAKGPDPTLLGERTYKPRGPNAELRKGPLRGLAKGSIYSRLTASATDQVCGESRGK</sequence>
<dbReference type="SUPFAM" id="SSF51045">
    <property type="entry name" value="WW domain"/>
    <property type="match status" value="1"/>
</dbReference>
<feature type="domain" description="CUE" evidence="5">
    <location>
        <begin position="165"/>
        <end position="208"/>
    </location>
</feature>
<dbReference type="SMART" id="SM00456">
    <property type="entry name" value="WW"/>
    <property type="match status" value="1"/>
</dbReference>
<reference evidence="6 7" key="1">
    <citation type="submission" date="2024-03" db="EMBL/GenBank/DDBJ databases">
        <title>The genome assembly and annotation of the cricket Gryllus longicercus Weissman &amp; Gray.</title>
        <authorList>
            <person name="Szrajer S."/>
            <person name="Gray D."/>
            <person name="Ylla G."/>
        </authorList>
    </citation>
    <scope>NUCLEOTIDE SEQUENCE [LARGE SCALE GENOMIC DNA]</scope>
    <source>
        <strain evidence="6">DAG 2021-001</strain>
        <tissue evidence="6">Whole body minus gut</tissue>
    </source>
</reference>
<dbReference type="AlphaFoldDB" id="A0AAN9WJI9"/>
<feature type="compositionally biased region" description="Basic and acidic residues" evidence="3">
    <location>
        <begin position="335"/>
        <end position="350"/>
    </location>
</feature>
<evidence type="ECO:0000259" key="5">
    <source>
        <dbReference type="PROSITE" id="PS51140"/>
    </source>
</evidence>
<dbReference type="EMBL" id="JAZDUA010000021">
    <property type="protein sequence ID" value="KAK7872649.1"/>
    <property type="molecule type" value="Genomic_DNA"/>
</dbReference>
<feature type="compositionally biased region" description="Basic and acidic residues" evidence="3">
    <location>
        <begin position="311"/>
        <end position="323"/>
    </location>
</feature>
<keyword evidence="7" id="KW-1185">Reference proteome</keyword>
<evidence type="ECO:0000313" key="7">
    <source>
        <dbReference type="Proteomes" id="UP001378592"/>
    </source>
</evidence>
<feature type="region of interest" description="Disordered" evidence="3">
    <location>
        <begin position="293"/>
        <end position="408"/>
    </location>
</feature>
<dbReference type="GO" id="GO:0005737">
    <property type="term" value="C:cytoplasm"/>
    <property type="evidence" value="ECO:0007669"/>
    <property type="project" value="UniProtKB-SubCell"/>
</dbReference>
<evidence type="ECO:0000256" key="3">
    <source>
        <dbReference type="SAM" id="MobiDB-lite"/>
    </source>
</evidence>